<feature type="binding site" evidence="2">
    <location>
        <position position="102"/>
    </location>
    <ligand>
        <name>Fe cation</name>
        <dbReference type="ChEBI" id="CHEBI:24875"/>
    </ligand>
</feature>
<dbReference type="InterPro" id="IPR041602">
    <property type="entry name" value="Quercetinase_C"/>
</dbReference>
<feature type="binding site" evidence="2">
    <location>
        <position position="104"/>
    </location>
    <ligand>
        <name>Fe cation</name>
        <dbReference type="ChEBI" id="CHEBI:24875"/>
    </ligand>
</feature>
<evidence type="ECO:0008006" key="8">
    <source>
        <dbReference type="Google" id="ProtNLM"/>
    </source>
</evidence>
<accession>U6RIL5</accession>
<dbReference type="GeneID" id="60062189"/>
<dbReference type="AlphaFoldDB" id="U6RIL5"/>
<comment type="caution">
    <text evidence="6">The sequence shown here is derived from an EMBL/GenBank/DDBJ whole genome shotgun (WGS) entry which is preliminary data.</text>
</comment>
<keyword evidence="7" id="KW-1185">Reference proteome</keyword>
<evidence type="ECO:0000259" key="5">
    <source>
        <dbReference type="Pfam" id="PF17954"/>
    </source>
</evidence>
<dbReference type="SUPFAM" id="SSF51182">
    <property type="entry name" value="RmlC-like cupins"/>
    <property type="match status" value="1"/>
</dbReference>
<dbReference type="eggNOG" id="COG1741">
    <property type="taxonomic scope" value="Bacteria"/>
</dbReference>
<dbReference type="EMBL" id="AQHY01000022">
    <property type="protein sequence ID" value="EOA55028.1"/>
    <property type="molecule type" value="Genomic_DNA"/>
</dbReference>
<reference evidence="6 7" key="1">
    <citation type="submission" date="2013-04" db="EMBL/GenBank/DDBJ databases">
        <title>The Genome Sequence of Bacteroides massiliensis DSM 17679.</title>
        <authorList>
            <consortium name="The Broad Institute Genomics Platform"/>
            <person name="Earl A."/>
            <person name="Ward D."/>
            <person name="Feldgarden M."/>
            <person name="Gevers D."/>
            <person name="Martens E."/>
            <person name="Fenner L."/>
            <person name="Roux V."/>
            <person name="Mallet M.N."/>
            <person name="Raoult D."/>
            <person name="Walker B."/>
            <person name="Young S."/>
            <person name="Zeng Q."/>
            <person name="Gargeya S."/>
            <person name="Fitzgerald M."/>
            <person name="Haas B."/>
            <person name="Abouelleil A."/>
            <person name="Allen A.W."/>
            <person name="Alvarado L."/>
            <person name="Arachchi H.M."/>
            <person name="Berlin A.M."/>
            <person name="Chapman S.B."/>
            <person name="Gainer-Dewar J."/>
            <person name="Goldberg J."/>
            <person name="Griggs A."/>
            <person name="Gujja S."/>
            <person name="Hansen M."/>
            <person name="Howarth C."/>
            <person name="Imamovic A."/>
            <person name="Ireland A."/>
            <person name="Larimer J."/>
            <person name="McCowan C."/>
            <person name="Murphy C."/>
            <person name="Pearson M."/>
            <person name="Poon T.W."/>
            <person name="Priest M."/>
            <person name="Roberts A."/>
            <person name="Saif S."/>
            <person name="Shea T."/>
            <person name="Sisk P."/>
            <person name="Sykes S."/>
            <person name="Wortman J."/>
            <person name="Nusbaum C."/>
            <person name="Birren B."/>
        </authorList>
    </citation>
    <scope>NUCLEOTIDE SEQUENCE [LARGE SCALE GENOMIC DNA]</scope>
    <source>
        <strain evidence="7">B84634 / Timone 84634 / DSM 17679 / JCM 13223</strain>
    </source>
</reference>
<feature type="binding site" evidence="2">
    <location>
        <position position="60"/>
    </location>
    <ligand>
        <name>Fe cation</name>
        <dbReference type="ChEBI" id="CHEBI:24875"/>
    </ligand>
</feature>
<dbReference type="OrthoDB" id="321327at2"/>
<keyword evidence="2" id="KW-0479">Metal-binding</keyword>
<evidence type="ECO:0000313" key="7">
    <source>
        <dbReference type="Proteomes" id="UP000017831"/>
    </source>
</evidence>
<evidence type="ECO:0000313" key="6">
    <source>
        <dbReference type="EMBL" id="EOA55028.1"/>
    </source>
</evidence>
<evidence type="ECO:0000259" key="4">
    <source>
        <dbReference type="Pfam" id="PF02678"/>
    </source>
</evidence>
<dbReference type="CDD" id="cd02910">
    <property type="entry name" value="cupin_Yhhw_N"/>
    <property type="match status" value="1"/>
</dbReference>
<organism evidence="6 7">
    <name type="scientific">Phocaeicola massiliensis B84634 = Timone 84634 = DSM 17679 = JCM 13223</name>
    <dbReference type="NCBI Taxonomy" id="1121098"/>
    <lineage>
        <taxon>Bacteria</taxon>
        <taxon>Pseudomonadati</taxon>
        <taxon>Bacteroidota</taxon>
        <taxon>Bacteroidia</taxon>
        <taxon>Bacteroidales</taxon>
        <taxon>Bacteroidaceae</taxon>
        <taxon>Phocaeicola</taxon>
    </lineage>
</organism>
<dbReference type="PATRIC" id="fig|1121098.3.peg.1873"/>
<sequence length="234" mass="26777">MKTIIDRATSRGYFNHGWLKTYHTFSFANYYNPRRIHFGALRVLNDDRISPGEGFDMHPHKNMEVVSIPLKGYLKHGDSIENQSIITPGEIQVMSTGKGIYHSEYNGSNEKDLELLQIWIIPNKEETEPEYHNYNILPLMKHNELATFISPNGNTPAHLLQDAWFSMGTLSANHKVSYHLHKPHTGVYFFIIEGNVDIADENLTRRDGIGIWDTESIIIKTNEESQVLAIEVAL</sequence>
<feature type="domain" description="Quercetin 2,3-dioxygenase C-terminal cupin" evidence="5">
    <location>
        <begin position="149"/>
        <end position="232"/>
    </location>
</feature>
<evidence type="ECO:0000256" key="2">
    <source>
        <dbReference type="PIRSR" id="PIRSR006232-1"/>
    </source>
</evidence>
<gene>
    <name evidence="6" type="ORF">HMPREF1534_01844</name>
</gene>
<feature type="binding site" evidence="2">
    <location>
        <position position="58"/>
    </location>
    <ligand>
        <name>Fe cation</name>
        <dbReference type="ChEBI" id="CHEBI:24875"/>
    </ligand>
</feature>
<dbReference type="InterPro" id="IPR012093">
    <property type="entry name" value="Pirin"/>
</dbReference>
<dbReference type="Gene3D" id="2.60.120.10">
    <property type="entry name" value="Jelly Rolls"/>
    <property type="match status" value="2"/>
</dbReference>
<dbReference type="Pfam" id="PF02678">
    <property type="entry name" value="Pirin"/>
    <property type="match status" value="1"/>
</dbReference>
<keyword evidence="2" id="KW-0408">Iron</keyword>
<name>U6RIL5_9BACT</name>
<dbReference type="PIRSF" id="PIRSF006232">
    <property type="entry name" value="Pirin"/>
    <property type="match status" value="1"/>
</dbReference>
<evidence type="ECO:0000256" key="1">
    <source>
        <dbReference type="ARBA" id="ARBA00008416"/>
    </source>
</evidence>
<protein>
    <recommendedName>
        <fullName evidence="8">Pirin N-terminal domain-containing protein</fullName>
    </recommendedName>
</protein>
<feature type="domain" description="Pirin N-terminal" evidence="4">
    <location>
        <begin position="13"/>
        <end position="120"/>
    </location>
</feature>
<dbReference type="RefSeq" id="WP_005939963.1">
    <property type="nucleotide sequence ID" value="NZ_KB890353.1"/>
</dbReference>
<comment type="similarity">
    <text evidence="1 3">Belongs to the pirin family.</text>
</comment>
<dbReference type="GO" id="GO:0046872">
    <property type="term" value="F:metal ion binding"/>
    <property type="evidence" value="ECO:0007669"/>
    <property type="project" value="UniProtKB-KW"/>
</dbReference>
<dbReference type="InterPro" id="IPR011051">
    <property type="entry name" value="RmlC_Cupin_sf"/>
</dbReference>
<dbReference type="InterPro" id="IPR014710">
    <property type="entry name" value="RmlC-like_jellyroll"/>
</dbReference>
<comment type="cofactor">
    <cofactor evidence="2">
        <name>Fe cation</name>
        <dbReference type="ChEBI" id="CHEBI:24875"/>
    </cofactor>
    <text evidence="2">Binds 1 Fe cation per subunit.</text>
</comment>
<dbReference type="HOGENOM" id="CLU_064194_2_3_10"/>
<dbReference type="PANTHER" id="PTHR43212">
    <property type="entry name" value="QUERCETIN 2,3-DIOXYGENASE"/>
    <property type="match status" value="1"/>
</dbReference>
<dbReference type="Proteomes" id="UP000017831">
    <property type="component" value="Unassembled WGS sequence"/>
</dbReference>
<dbReference type="InterPro" id="IPR003829">
    <property type="entry name" value="Pirin_N_dom"/>
</dbReference>
<dbReference type="PANTHER" id="PTHR43212:SF3">
    <property type="entry name" value="QUERCETIN 2,3-DIOXYGENASE"/>
    <property type="match status" value="1"/>
</dbReference>
<dbReference type="Pfam" id="PF17954">
    <property type="entry name" value="Pirin_C_2"/>
    <property type="match status" value="1"/>
</dbReference>
<evidence type="ECO:0000256" key="3">
    <source>
        <dbReference type="RuleBase" id="RU003457"/>
    </source>
</evidence>
<proteinExistence type="inferred from homology"/>